<feature type="region of interest" description="Disordered" evidence="1">
    <location>
        <begin position="273"/>
        <end position="299"/>
    </location>
</feature>
<dbReference type="CDD" id="cd11614">
    <property type="entry name" value="SAF_CpaB_FlgA_like"/>
    <property type="match status" value="1"/>
</dbReference>
<feature type="transmembrane region" description="Helical" evidence="2">
    <location>
        <begin position="18"/>
        <end position="37"/>
    </location>
</feature>
<proteinExistence type="predicted"/>
<dbReference type="InterPro" id="IPR031571">
    <property type="entry name" value="RcpC_dom"/>
</dbReference>
<dbReference type="NCBIfam" id="TIGR03177">
    <property type="entry name" value="pilus_cpaB"/>
    <property type="match status" value="1"/>
</dbReference>
<dbReference type="Pfam" id="PF16976">
    <property type="entry name" value="RcpC"/>
    <property type="match status" value="1"/>
</dbReference>
<dbReference type="Proteomes" id="UP001204798">
    <property type="component" value="Unassembled WGS sequence"/>
</dbReference>
<evidence type="ECO:0000313" key="5">
    <source>
        <dbReference type="Proteomes" id="UP001204798"/>
    </source>
</evidence>
<keyword evidence="2" id="KW-0812">Transmembrane</keyword>
<feature type="region of interest" description="Disordered" evidence="1">
    <location>
        <begin position="205"/>
        <end position="232"/>
    </location>
</feature>
<comment type="caution">
    <text evidence="4">The sequence shown here is derived from an EMBL/GenBank/DDBJ whole genome shotgun (WGS) entry which is preliminary data.</text>
</comment>
<keyword evidence="2" id="KW-0472">Membrane</keyword>
<dbReference type="EMBL" id="JANUCP010000003">
    <property type="protein sequence ID" value="MCS3919518.1"/>
    <property type="molecule type" value="Genomic_DNA"/>
</dbReference>
<protein>
    <submittedName>
        <fullName evidence="4">Flp pilus assembly protein CpaB</fullName>
    </submittedName>
</protein>
<evidence type="ECO:0000256" key="2">
    <source>
        <dbReference type="SAM" id="Phobius"/>
    </source>
</evidence>
<dbReference type="InterPro" id="IPR017592">
    <property type="entry name" value="Pilus_assmbl_Flp-typ_CpaB"/>
</dbReference>
<keyword evidence="2" id="KW-1133">Transmembrane helix</keyword>
<sequence>MQTTSVGRGTQTMPQRRVLLLAAVVCAGVALVATLWVTRRGQAPSAPPTSQEQTVKKIPVIVAVRDLPKGARISSADVRVVDLPEDKVPKDAATNLEAVTNSILLQEVHKDTPLRISQLMPPPEQLREFSVPLGMRGFVLYQPFTEGAADILLPGDLVDVIATRRHGDTTVAEIIVRRAQVLVAENYVPGMSREEMLRQRILSRAEQTTPAPPEPQAAQPKPTPEGEGARSAATMRRIVLAVTPAEAVRLARALEEGRTLTVLRNERDYFLTPPLRSPEKLPTVAQPQPPRPVVKQVTPSRPIAPVRTVVVYRGTEREEVIVARQ</sequence>
<dbReference type="Gene3D" id="3.90.1210.10">
    <property type="entry name" value="Antifreeze-like/N-acetylneuraminic acid synthase C-terminal domain"/>
    <property type="match status" value="1"/>
</dbReference>
<dbReference type="Pfam" id="PF08666">
    <property type="entry name" value="SAF"/>
    <property type="match status" value="1"/>
</dbReference>
<dbReference type="InterPro" id="IPR013974">
    <property type="entry name" value="SAF"/>
</dbReference>
<accession>A0ABT2ENI5</accession>
<keyword evidence="5" id="KW-1185">Reference proteome</keyword>
<evidence type="ECO:0000256" key="1">
    <source>
        <dbReference type="SAM" id="MobiDB-lite"/>
    </source>
</evidence>
<feature type="domain" description="SAF" evidence="3">
    <location>
        <begin position="58"/>
        <end position="120"/>
    </location>
</feature>
<name>A0ABT2ENI5_9BACT</name>
<dbReference type="SMART" id="SM00858">
    <property type="entry name" value="SAF"/>
    <property type="match status" value="1"/>
</dbReference>
<evidence type="ECO:0000313" key="4">
    <source>
        <dbReference type="EMBL" id="MCS3919518.1"/>
    </source>
</evidence>
<evidence type="ECO:0000259" key="3">
    <source>
        <dbReference type="SMART" id="SM00858"/>
    </source>
</evidence>
<reference evidence="4 5" key="1">
    <citation type="submission" date="2022-08" db="EMBL/GenBank/DDBJ databases">
        <title>Bacterial and archaeal communities from various locations to study Microbial Dark Matter (Phase II).</title>
        <authorList>
            <person name="Stepanauskas R."/>
        </authorList>
    </citation>
    <scope>NUCLEOTIDE SEQUENCE [LARGE SCALE GENOMIC DNA]</scope>
    <source>
        <strain evidence="4 5">PD1</strain>
    </source>
</reference>
<gene>
    <name evidence="4" type="ORF">M2350_001931</name>
</gene>
<dbReference type="RefSeq" id="WP_259096005.1">
    <property type="nucleotide sequence ID" value="NZ_CP130454.1"/>
</dbReference>
<organism evidence="4 5">
    <name type="scientific">Candidatus Fervidibacter sacchari</name>
    <dbReference type="NCBI Taxonomy" id="1448929"/>
    <lineage>
        <taxon>Bacteria</taxon>
        <taxon>Candidatus Fervidibacterota</taxon>
        <taxon>Candidatus Fervidibacter</taxon>
    </lineage>
</organism>